<evidence type="ECO:0000313" key="1">
    <source>
        <dbReference type="EMBL" id="WAJ27182.1"/>
    </source>
</evidence>
<accession>A0ACD4NK88</accession>
<proteinExistence type="predicted"/>
<gene>
    <name evidence="1" type="ORF">OXU80_20330</name>
</gene>
<evidence type="ECO:0000313" key="2">
    <source>
        <dbReference type="Proteomes" id="UP001163223"/>
    </source>
</evidence>
<keyword evidence="2" id="KW-1185">Reference proteome</keyword>
<reference evidence="1" key="1">
    <citation type="submission" date="2022-11" db="EMBL/GenBank/DDBJ databases">
        <title>beta-Carotene-producing bacterium, Jeongeuplla avenae sp. nov., alleviates the salt stress of Arabidopsis seedlings.</title>
        <authorList>
            <person name="Jiang L."/>
            <person name="Lee J."/>
        </authorList>
    </citation>
    <scope>NUCLEOTIDE SEQUENCE</scope>
    <source>
        <strain evidence="1">DY_R2A_6</strain>
    </source>
</reference>
<dbReference type="Proteomes" id="UP001163223">
    <property type="component" value="Chromosome"/>
</dbReference>
<name>A0ACD4NK88_9HYPH</name>
<organism evidence="1 2">
    <name type="scientific">Antarcticirhabdus aurantiaca</name>
    <dbReference type="NCBI Taxonomy" id="2606717"/>
    <lineage>
        <taxon>Bacteria</taxon>
        <taxon>Pseudomonadati</taxon>
        <taxon>Pseudomonadota</taxon>
        <taxon>Alphaproteobacteria</taxon>
        <taxon>Hyphomicrobiales</taxon>
        <taxon>Aurantimonadaceae</taxon>
        <taxon>Antarcticirhabdus</taxon>
    </lineage>
</organism>
<sequence length="294" mass="31745">MDLRFLQSFLRVAETGSMAAAARDLGVTPAAVAQRIQALEAEFGVPLLVRAGRRMRPTQGGSAILAPARELLRGADALRALAAGSDLAGVLRVGAISTALTGLLPAILKRFVALAPRVDTYVVPGSSAELFRKLSAEEIDAAILVDPQFVLPKTLEWRLLREEPLVVLAPAALANEAPGDLLRREPLIRYDRNHWGGRLADAYLRRLRIRPKERLELDSLEAIAVMVGEGLGVSIVPDWAPPWPEGLAVAKLALEADAPRRRVGLVWPRASQKQALLGTFARAAVNDPPSRQGR</sequence>
<protein>
    <submittedName>
        <fullName evidence="1">LysR family transcriptional regulator</fullName>
    </submittedName>
</protein>
<dbReference type="EMBL" id="CP113520">
    <property type="protein sequence ID" value="WAJ27182.1"/>
    <property type="molecule type" value="Genomic_DNA"/>
</dbReference>